<organism evidence="2 3">
    <name type="scientific">Saccharothrix saharensis</name>
    <dbReference type="NCBI Taxonomy" id="571190"/>
    <lineage>
        <taxon>Bacteria</taxon>
        <taxon>Bacillati</taxon>
        <taxon>Actinomycetota</taxon>
        <taxon>Actinomycetes</taxon>
        <taxon>Pseudonocardiales</taxon>
        <taxon>Pseudonocardiaceae</taxon>
        <taxon>Saccharothrix</taxon>
    </lineage>
</organism>
<sequence length="36" mass="3884">MAHLPHTDTSLRTAGEELAAASREDAHRSVREPAVT</sequence>
<evidence type="ECO:0000256" key="1">
    <source>
        <dbReference type="SAM" id="MobiDB-lite"/>
    </source>
</evidence>
<gene>
    <name evidence="2" type="ORF">FHX81_3049</name>
</gene>
<protein>
    <submittedName>
        <fullName evidence="2">Uncharacterized protein</fullName>
    </submittedName>
</protein>
<dbReference type="AlphaFoldDB" id="A0A543JD50"/>
<accession>A0A543JD50</accession>
<comment type="caution">
    <text evidence="2">The sequence shown here is derived from an EMBL/GenBank/DDBJ whole genome shotgun (WGS) entry which is preliminary data.</text>
</comment>
<dbReference type="Proteomes" id="UP000316628">
    <property type="component" value="Unassembled WGS sequence"/>
</dbReference>
<feature type="compositionally biased region" description="Basic and acidic residues" evidence="1">
    <location>
        <begin position="22"/>
        <end position="36"/>
    </location>
</feature>
<name>A0A543JD50_9PSEU</name>
<feature type="region of interest" description="Disordered" evidence="1">
    <location>
        <begin position="1"/>
        <end position="36"/>
    </location>
</feature>
<keyword evidence="3" id="KW-1185">Reference proteome</keyword>
<evidence type="ECO:0000313" key="2">
    <source>
        <dbReference type="EMBL" id="TQM80704.1"/>
    </source>
</evidence>
<reference evidence="2 3" key="1">
    <citation type="submission" date="2019-06" db="EMBL/GenBank/DDBJ databases">
        <title>Sequencing the genomes of 1000 actinobacteria strains.</title>
        <authorList>
            <person name="Klenk H.-P."/>
        </authorList>
    </citation>
    <scope>NUCLEOTIDE SEQUENCE [LARGE SCALE GENOMIC DNA]</scope>
    <source>
        <strain evidence="2 3">DSM 45456</strain>
    </source>
</reference>
<dbReference type="EMBL" id="VFPP01000001">
    <property type="protein sequence ID" value="TQM80704.1"/>
    <property type="molecule type" value="Genomic_DNA"/>
</dbReference>
<evidence type="ECO:0000313" key="3">
    <source>
        <dbReference type="Proteomes" id="UP000316628"/>
    </source>
</evidence>
<proteinExistence type="predicted"/>